<keyword evidence="4" id="KW-0812">Transmembrane</keyword>
<organism evidence="11 12">
    <name type="scientific">Tricholomella constricta</name>
    <dbReference type="NCBI Taxonomy" id="117010"/>
    <lineage>
        <taxon>Eukaryota</taxon>
        <taxon>Fungi</taxon>
        <taxon>Dikarya</taxon>
        <taxon>Basidiomycota</taxon>
        <taxon>Agaricomycotina</taxon>
        <taxon>Agaricomycetes</taxon>
        <taxon>Agaricomycetidae</taxon>
        <taxon>Agaricales</taxon>
        <taxon>Tricholomatineae</taxon>
        <taxon>Lyophyllaceae</taxon>
        <taxon>Tricholomella</taxon>
    </lineage>
</organism>
<keyword evidence="9" id="KW-0472">Membrane</keyword>
<accession>A0A8H5HQT8</accession>
<keyword evidence="8 10" id="KW-0496">Mitochondrion</keyword>
<comment type="caution">
    <text evidence="11">The sequence shown here is derived from an EMBL/GenBank/DDBJ whole genome shotgun (WGS) entry which is preliminary data.</text>
</comment>
<evidence type="ECO:0000256" key="1">
    <source>
        <dbReference type="ARBA" id="ARBA00004434"/>
    </source>
</evidence>
<evidence type="ECO:0000256" key="6">
    <source>
        <dbReference type="ARBA" id="ARBA00022946"/>
    </source>
</evidence>
<dbReference type="PANTHER" id="PTHR13313:SF0">
    <property type="entry name" value="CYTOCHROME C OXIDASE SUBUNIT 7C, MITOCHONDRIAL"/>
    <property type="match status" value="1"/>
</dbReference>
<evidence type="ECO:0000256" key="10">
    <source>
        <dbReference type="RuleBase" id="RU368123"/>
    </source>
</evidence>
<keyword evidence="12" id="KW-1185">Reference proteome</keyword>
<comment type="subunit">
    <text evidence="10">Component of the cytochrome c oxidase (complex IV, CIV), a multisubunit enzyme composed of a catalytic core of 3 subunits and several supernumerary subunits. The complex exists as a monomer or a dimer and forms supercomplexes (SCs) in the inner mitochondrial membrane with ubiquinol-cytochrome c oxidoreductase (cytochrome b-c1 complex, complex III, CIII).</text>
</comment>
<reference evidence="11 12" key="1">
    <citation type="journal article" date="2020" name="ISME J.">
        <title>Uncovering the hidden diversity of litter-decomposition mechanisms in mushroom-forming fungi.</title>
        <authorList>
            <person name="Floudas D."/>
            <person name="Bentzer J."/>
            <person name="Ahren D."/>
            <person name="Johansson T."/>
            <person name="Persson P."/>
            <person name="Tunlid A."/>
        </authorList>
    </citation>
    <scope>NUCLEOTIDE SEQUENCE [LARGE SCALE GENOMIC DNA]</scope>
    <source>
        <strain evidence="11 12">CBS 661.87</strain>
    </source>
</reference>
<dbReference type="Gene3D" id="4.10.49.10">
    <property type="entry name" value="Cytochrome c oxidase subunit VIIc"/>
    <property type="match status" value="1"/>
</dbReference>
<dbReference type="Pfam" id="PF02935">
    <property type="entry name" value="COX7C"/>
    <property type="match status" value="1"/>
</dbReference>
<evidence type="ECO:0000256" key="2">
    <source>
        <dbReference type="ARBA" id="ARBA00004673"/>
    </source>
</evidence>
<comment type="function">
    <text evidence="10">Component of the cytochrome c oxidase, the last enzyme in the mitochondrial electron transport chain which drives oxidative phosphorylation. The respiratory chain contains 3 multisubunit complexes succinate dehydrogenase (complex II, CII), ubiquinol-cytochrome c oxidoreductase (cytochrome b-c1 complex, complex III, CIII) and cytochrome c oxidase (complex IV, CIV), that cooperate to transfer electrons derived from NADH and succinate to molecular oxygen, creating an electrochemical gradient over the inner membrane that drives transmembrane transport and the ATP synthase. Cytochrome c oxidase is the component of the respiratory chain that catalyzes the reduction of oxygen to water. Electrons originating from reduced cytochrome c in the intermembrane space (IMS) are transferred via the dinuclear copper A center (CU(A)) of subunit 2 and heme A of subunit 1 to the active site in subunit 1, a binuclear center (BNC) formed by heme A3 and copper B (CU(B)). The BNC reduces molecular oxygen to 2 water molecules using 4 electrons from cytochrome c in the IMS and 4 protons from the mitochondrial matrix.</text>
</comment>
<dbReference type="GO" id="GO:0045277">
    <property type="term" value="C:respiratory chain complex IV"/>
    <property type="evidence" value="ECO:0007669"/>
    <property type="project" value="UniProtKB-UniRule"/>
</dbReference>
<dbReference type="InterPro" id="IPR004202">
    <property type="entry name" value="COX7C/Cox8"/>
</dbReference>
<evidence type="ECO:0000256" key="8">
    <source>
        <dbReference type="ARBA" id="ARBA00023128"/>
    </source>
</evidence>
<dbReference type="OrthoDB" id="9974841at2759"/>
<evidence type="ECO:0000313" key="11">
    <source>
        <dbReference type="EMBL" id="KAF5387884.1"/>
    </source>
</evidence>
<comment type="similarity">
    <text evidence="3 10">Belongs to the cytochrome c oxidase VIIc family.</text>
</comment>
<evidence type="ECO:0000256" key="9">
    <source>
        <dbReference type="ARBA" id="ARBA00023136"/>
    </source>
</evidence>
<evidence type="ECO:0000256" key="5">
    <source>
        <dbReference type="ARBA" id="ARBA00022792"/>
    </source>
</evidence>
<keyword evidence="7" id="KW-1133">Transmembrane helix</keyword>
<evidence type="ECO:0000256" key="7">
    <source>
        <dbReference type="ARBA" id="ARBA00022989"/>
    </source>
</evidence>
<dbReference type="GO" id="GO:0005743">
    <property type="term" value="C:mitochondrial inner membrane"/>
    <property type="evidence" value="ECO:0007669"/>
    <property type="project" value="UniProtKB-SubCell"/>
</dbReference>
<name>A0A8H5HQT8_9AGAR</name>
<keyword evidence="6 10" id="KW-0809">Transit peptide</keyword>
<evidence type="ECO:0000256" key="4">
    <source>
        <dbReference type="ARBA" id="ARBA00022692"/>
    </source>
</evidence>
<comment type="subcellular location">
    <subcellularLocation>
        <location evidence="1 10">Mitochondrion inner membrane</location>
        <topology evidence="1 10">Single-pass membrane protein</topology>
    </subcellularLocation>
</comment>
<dbReference type="GO" id="GO:0006123">
    <property type="term" value="P:mitochondrial electron transport, cytochrome c to oxygen"/>
    <property type="evidence" value="ECO:0007669"/>
    <property type="project" value="UniProtKB-UniRule"/>
</dbReference>
<evidence type="ECO:0000313" key="12">
    <source>
        <dbReference type="Proteomes" id="UP000565441"/>
    </source>
</evidence>
<keyword evidence="5 10" id="KW-0999">Mitochondrion inner membrane</keyword>
<evidence type="ECO:0000256" key="3">
    <source>
        <dbReference type="ARBA" id="ARBA00010514"/>
    </source>
</evidence>
<dbReference type="SUPFAM" id="SSF81427">
    <property type="entry name" value="Mitochondrial cytochrome c oxidase subunit VIIc (aka VIIIa)"/>
    <property type="match status" value="1"/>
</dbReference>
<proteinExistence type="inferred from homology"/>
<dbReference type="PANTHER" id="PTHR13313">
    <property type="entry name" value="CYTOCHROME C OXIDASE SUBUNIT VIIC"/>
    <property type="match status" value="1"/>
</dbReference>
<dbReference type="EMBL" id="JAACJP010000001">
    <property type="protein sequence ID" value="KAF5387884.1"/>
    <property type="molecule type" value="Genomic_DNA"/>
</dbReference>
<sequence>MSMSILARSSVLRQQALARARSFHTTAPARSDHGHYHHLPFQFPGEKKASFAIKLALFMSSGFAIPFAVSKRQLQKSQGGA</sequence>
<gene>
    <name evidence="11" type="ORF">D9615_000335</name>
</gene>
<dbReference type="UniPathway" id="UPA00705"/>
<dbReference type="AlphaFoldDB" id="A0A8H5HQT8"/>
<dbReference type="InterPro" id="IPR036636">
    <property type="entry name" value="COX7C/Cox8_sf"/>
</dbReference>
<comment type="pathway">
    <text evidence="2 10">Energy metabolism; oxidative phosphorylation.</text>
</comment>
<dbReference type="Proteomes" id="UP000565441">
    <property type="component" value="Unassembled WGS sequence"/>
</dbReference>
<protein>
    <recommendedName>
        <fullName evidence="10">Cytochrome c oxidase subunit 8, mitochondrial</fullName>
    </recommendedName>
    <alternativeName>
        <fullName evidence="10">Cytochrome c oxidase polypeptide VIII</fullName>
    </alternativeName>
</protein>